<organism evidence="2 3">
    <name type="scientific">Tuber melanosporum (strain Mel28)</name>
    <name type="common">Perigord black truffle</name>
    <dbReference type="NCBI Taxonomy" id="656061"/>
    <lineage>
        <taxon>Eukaryota</taxon>
        <taxon>Fungi</taxon>
        <taxon>Dikarya</taxon>
        <taxon>Ascomycota</taxon>
        <taxon>Pezizomycotina</taxon>
        <taxon>Pezizomycetes</taxon>
        <taxon>Pezizales</taxon>
        <taxon>Tuberaceae</taxon>
        <taxon>Tuber</taxon>
    </lineage>
</organism>
<evidence type="ECO:0000256" key="1">
    <source>
        <dbReference type="SAM" id="MobiDB-lite"/>
    </source>
</evidence>
<feature type="region of interest" description="Disordered" evidence="1">
    <location>
        <begin position="1"/>
        <end position="21"/>
    </location>
</feature>
<reference evidence="2 3" key="1">
    <citation type="journal article" date="2010" name="Nature">
        <title>Perigord black truffle genome uncovers evolutionary origins and mechanisms of symbiosis.</title>
        <authorList>
            <person name="Martin F."/>
            <person name="Kohler A."/>
            <person name="Murat C."/>
            <person name="Balestrini R."/>
            <person name="Coutinho P.M."/>
            <person name="Jaillon O."/>
            <person name="Montanini B."/>
            <person name="Morin E."/>
            <person name="Noel B."/>
            <person name="Percudani R."/>
            <person name="Porcel B."/>
            <person name="Rubini A."/>
            <person name="Amicucci A."/>
            <person name="Amselem J."/>
            <person name="Anthouard V."/>
            <person name="Arcioni S."/>
            <person name="Artiguenave F."/>
            <person name="Aury J.M."/>
            <person name="Ballario P."/>
            <person name="Bolchi A."/>
            <person name="Brenna A."/>
            <person name="Brun A."/>
            <person name="Buee M."/>
            <person name="Cantarel B."/>
            <person name="Chevalier G."/>
            <person name="Couloux A."/>
            <person name="Da Silva C."/>
            <person name="Denoeud F."/>
            <person name="Duplessis S."/>
            <person name="Ghignone S."/>
            <person name="Hilselberger B."/>
            <person name="Iotti M."/>
            <person name="Marcais B."/>
            <person name="Mello A."/>
            <person name="Miranda M."/>
            <person name="Pacioni G."/>
            <person name="Quesneville H."/>
            <person name="Riccioni C."/>
            <person name="Ruotolo R."/>
            <person name="Splivallo R."/>
            <person name="Stocchi V."/>
            <person name="Tisserant E."/>
            <person name="Viscomi A.R."/>
            <person name="Zambonelli A."/>
            <person name="Zampieri E."/>
            <person name="Henrissat B."/>
            <person name="Lebrun M.H."/>
            <person name="Paolocci F."/>
            <person name="Bonfante P."/>
            <person name="Ottonello S."/>
            <person name="Wincker P."/>
        </authorList>
    </citation>
    <scope>NUCLEOTIDE SEQUENCE [LARGE SCALE GENOMIC DNA]</scope>
    <source>
        <strain evidence="2 3">Mel28</strain>
    </source>
</reference>
<dbReference type="InParanoid" id="D5G943"/>
<dbReference type="AlphaFoldDB" id="D5G943"/>
<dbReference type="KEGG" id="tml:GSTUM_00003119001"/>
<dbReference type="Proteomes" id="UP000006911">
    <property type="component" value="Unassembled WGS sequence"/>
</dbReference>
<keyword evidence="3" id="KW-1185">Reference proteome</keyword>
<proteinExistence type="predicted"/>
<accession>D5G943</accession>
<evidence type="ECO:0000313" key="3">
    <source>
        <dbReference type="Proteomes" id="UP000006911"/>
    </source>
</evidence>
<name>D5G943_TUBMM</name>
<evidence type="ECO:0000313" key="2">
    <source>
        <dbReference type="EMBL" id="CAZ81036.1"/>
    </source>
</evidence>
<dbReference type="EMBL" id="FN430054">
    <property type="protein sequence ID" value="CAZ81036.1"/>
    <property type="molecule type" value="Genomic_DNA"/>
</dbReference>
<protein>
    <submittedName>
        <fullName evidence="2">(Perigord truffle) hypothetical protein</fullName>
    </submittedName>
</protein>
<dbReference type="HOGENOM" id="CLU_3426939_0_0_1"/>
<gene>
    <name evidence="2" type="ORF">GSTUM_00003119001</name>
</gene>
<sequence length="21" mass="2521">MRARQNNRFSLLPQPPPLAWK</sequence>